<dbReference type="Proteomes" id="UP000183988">
    <property type="component" value="Unassembled WGS sequence"/>
</dbReference>
<protein>
    <submittedName>
        <fullName evidence="1">Uncharacterized protein</fullName>
    </submittedName>
</protein>
<dbReference type="EMBL" id="FQVW01000041">
    <property type="protein sequence ID" value="SHG55869.1"/>
    <property type="molecule type" value="Genomic_DNA"/>
</dbReference>
<keyword evidence="2" id="KW-1185">Reference proteome</keyword>
<dbReference type="STRING" id="930117.SAMN05216225_10417"/>
<accession>A0A1M5KTM8</accession>
<proteinExistence type="predicted"/>
<sequence>MKWSEIRKMYPNQYIKLNILDYYLEDDKKIVTDVSLINVIEDPKLATKELLKSNGDTIVYHTGAEEIIIEIRNAIGLRGIRL</sequence>
<dbReference type="RefSeq" id="WP_072891473.1">
    <property type="nucleotide sequence ID" value="NZ_FQVW01000041.1"/>
</dbReference>
<dbReference type="OrthoDB" id="5770817at2"/>
<name>A0A1M5KTM8_9BACI</name>
<evidence type="ECO:0000313" key="2">
    <source>
        <dbReference type="Proteomes" id="UP000183988"/>
    </source>
</evidence>
<evidence type="ECO:0000313" key="1">
    <source>
        <dbReference type="EMBL" id="SHG55869.1"/>
    </source>
</evidence>
<reference evidence="1 2" key="1">
    <citation type="submission" date="2016-11" db="EMBL/GenBank/DDBJ databases">
        <authorList>
            <person name="Jaros S."/>
            <person name="Januszkiewicz K."/>
            <person name="Wedrychowicz H."/>
        </authorList>
    </citation>
    <scope>NUCLEOTIDE SEQUENCE [LARGE SCALE GENOMIC DNA]</scope>
    <source>
        <strain evidence="1 2">IBRC-M 10683</strain>
    </source>
</reference>
<organism evidence="1 2">
    <name type="scientific">Ornithinibacillus halophilus</name>
    <dbReference type="NCBI Taxonomy" id="930117"/>
    <lineage>
        <taxon>Bacteria</taxon>
        <taxon>Bacillati</taxon>
        <taxon>Bacillota</taxon>
        <taxon>Bacilli</taxon>
        <taxon>Bacillales</taxon>
        <taxon>Bacillaceae</taxon>
        <taxon>Ornithinibacillus</taxon>
    </lineage>
</organism>
<gene>
    <name evidence="1" type="ORF">SAMN05216225_10417</name>
</gene>
<dbReference type="AlphaFoldDB" id="A0A1M5KTM8"/>